<accession>A0A1C7LY28</accession>
<reference evidence="1 2" key="1">
    <citation type="submission" date="2016-03" db="EMBL/GenBank/DDBJ databases">
        <title>Whole genome sequencing of Grifola frondosa 9006-11.</title>
        <authorList>
            <person name="Min B."/>
            <person name="Park H."/>
            <person name="Kim J.-G."/>
            <person name="Cho H."/>
            <person name="Oh Y.-L."/>
            <person name="Kong W.-S."/>
            <person name="Choi I.-G."/>
        </authorList>
    </citation>
    <scope>NUCLEOTIDE SEQUENCE [LARGE SCALE GENOMIC DNA]</scope>
    <source>
        <strain evidence="1 2">9006-11</strain>
    </source>
</reference>
<sequence length="83" mass="9049">MNMTNLALKLVGVSGLPTICLHSLMHVVYALEGMYVAEKLSLSKHLPAQVAEELARSKLLRDLQACLGVEKDVVFLGSPMELI</sequence>
<gene>
    <name evidence="1" type="ORF">A0H81_10223</name>
</gene>
<dbReference type="AlphaFoldDB" id="A0A1C7LY28"/>
<protein>
    <submittedName>
        <fullName evidence="1">Uncharacterized protein</fullName>
    </submittedName>
</protein>
<evidence type="ECO:0000313" key="2">
    <source>
        <dbReference type="Proteomes" id="UP000092993"/>
    </source>
</evidence>
<proteinExistence type="predicted"/>
<dbReference type="EMBL" id="LUGG01000015">
    <property type="protein sequence ID" value="OBZ69613.1"/>
    <property type="molecule type" value="Genomic_DNA"/>
</dbReference>
<comment type="caution">
    <text evidence="1">The sequence shown here is derived from an EMBL/GenBank/DDBJ whole genome shotgun (WGS) entry which is preliminary data.</text>
</comment>
<evidence type="ECO:0000313" key="1">
    <source>
        <dbReference type="EMBL" id="OBZ69613.1"/>
    </source>
</evidence>
<organism evidence="1 2">
    <name type="scientific">Grifola frondosa</name>
    <name type="common">Maitake</name>
    <name type="synonym">Polyporus frondosus</name>
    <dbReference type="NCBI Taxonomy" id="5627"/>
    <lineage>
        <taxon>Eukaryota</taxon>
        <taxon>Fungi</taxon>
        <taxon>Dikarya</taxon>
        <taxon>Basidiomycota</taxon>
        <taxon>Agaricomycotina</taxon>
        <taxon>Agaricomycetes</taxon>
        <taxon>Polyporales</taxon>
        <taxon>Grifolaceae</taxon>
        <taxon>Grifola</taxon>
    </lineage>
</organism>
<name>A0A1C7LY28_GRIFR</name>
<dbReference type="Proteomes" id="UP000092993">
    <property type="component" value="Unassembled WGS sequence"/>
</dbReference>
<keyword evidence="2" id="KW-1185">Reference proteome</keyword>